<dbReference type="Proteomes" id="UP000304382">
    <property type="component" value="Unassembled WGS sequence"/>
</dbReference>
<evidence type="ECO:0000313" key="1">
    <source>
        <dbReference type="EMBL" id="GCF15709.1"/>
    </source>
</evidence>
<dbReference type="GeneID" id="40150579"/>
<sequence length="282" mass="32585">MNREDLGTTLRLLNRERGAADALPKKSLHKLLYRIDVKSAERNLDISIPYYWYLFGTVSPATPSTVPSASINEPGLEDRLRSVVSEALSEYYEHGLEWLTDRMYDDAPYQVQRDFRELDKKIRTLHTEYHDFFEVDPSRESVLSSVHDTFESFPNDRFPEYDRPLIKWYNAVTRELHSHSPDPSRLMTVNVTFWRIFALELAQRHAQGMSPEEVRGNLGITSFEEARSSAIQKLDEFEEEDLDAKFSGLPTELESERSAADELVAPILERRGIAHEDLHPGQ</sequence>
<dbReference type="RefSeq" id="WP_011222394.1">
    <property type="nucleotide sequence ID" value="NZ_BIXZ01000009.1"/>
</dbReference>
<comment type="caution">
    <text evidence="1">The sequence shown here is derived from an EMBL/GenBank/DDBJ whole genome shotgun (WGS) entry which is preliminary data.</text>
</comment>
<gene>
    <name evidence="1" type="ORF">Harman_36440</name>
</gene>
<dbReference type="EMBL" id="BIXZ01000009">
    <property type="protein sequence ID" value="GCF15709.1"/>
    <property type="molecule type" value="Genomic_DNA"/>
</dbReference>
<keyword evidence="2" id="KW-1185">Reference proteome</keyword>
<proteinExistence type="predicted"/>
<accession>A0A4C2EU37</accession>
<organism evidence="1 2">
    <name type="scientific">Haloarcula mannanilytica</name>
    <dbReference type="NCBI Taxonomy" id="2509225"/>
    <lineage>
        <taxon>Archaea</taxon>
        <taxon>Methanobacteriati</taxon>
        <taxon>Methanobacteriota</taxon>
        <taxon>Stenosarchaea group</taxon>
        <taxon>Halobacteria</taxon>
        <taxon>Halobacteriales</taxon>
        <taxon>Haloarculaceae</taxon>
        <taxon>Haloarcula</taxon>
    </lineage>
</organism>
<evidence type="ECO:0000313" key="2">
    <source>
        <dbReference type="Proteomes" id="UP000304382"/>
    </source>
</evidence>
<dbReference type="OrthoDB" id="324624at2157"/>
<dbReference type="AlphaFoldDB" id="A0A4C2EU37"/>
<reference evidence="1 2" key="1">
    <citation type="submission" date="2019-02" db="EMBL/GenBank/DDBJ databases">
        <title>Haloarcula mannanilyticum sp. nov., a mannan degrading haloarchaeon isolated from commercial salt.</title>
        <authorList>
            <person name="Enomoto S."/>
            <person name="Shimane Y."/>
            <person name="Kamekura M."/>
            <person name="Ito T."/>
            <person name="Moriya O."/>
            <person name="Ihara K."/>
            <person name="Takahashi-Ando N."/>
            <person name="Fukushima Y."/>
            <person name="Yoshida Y."/>
            <person name="Usama R."/>
            <person name="Takai K."/>
            <person name="Minegishi H."/>
        </authorList>
    </citation>
    <scope>NUCLEOTIDE SEQUENCE [LARGE SCALE GENOMIC DNA]</scope>
    <source>
        <strain evidence="1 2">MD130-1</strain>
    </source>
</reference>
<protein>
    <submittedName>
        <fullName evidence="1">Uncharacterized protein</fullName>
    </submittedName>
</protein>
<name>A0A4C2EU37_9EURY</name>